<evidence type="ECO:0000259" key="7">
    <source>
        <dbReference type="Pfam" id="PF00962"/>
    </source>
</evidence>
<reference evidence="8" key="1">
    <citation type="submission" date="2020-08" db="EMBL/GenBank/DDBJ databases">
        <title>Multicomponent nature underlies the extraordinary mechanical properties of spider dragline silk.</title>
        <authorList>
            <person name="Kono N."/>
            <person name="Nakamura H."/>
            <person name="Mori M."/>
            <person name="Yoshida Y."/>
            <person name="Ohtoshi R."/>
            <person name="Malay A.D."/>
            <person name="Moran D.A.P."/>
            <person name="Tomita M."/>
            <person name="Numata K."/>
            <person name="Arakawa K."/>
        </authorList>
    </citation>
    <scope>NUCLEOTIDE SEQUENCE</scope>
</reference>
<evidence type="ECO:0000256" key="6">
    <source>
        <dbReference type="ARBA" id="ARBA00022833"/>
    </source>
</evidence>
<proteinExistence type="inferred from homology"/>
<evidence type="ECO:0000256" key="4">
    <source>
        <dbReference type="ARBA" id="ARBA00022723"/>
    </source>
</evidence>
<dbReference type="SUPFAM" id="SSF51556">
    <property type="entry name" value="Metallo-dependent hydrolases"/>
    <property type="match status" value="1"/>
</dbReference>
<dbReference type="GO" id="GO:0004000">
    <property type="term" value="F:adenosine deaminase activity"/>
    <property type="evidence" value="ECO:0007669"/>
    <property type="project" value="TreeGrafter"/>
</dbReference>
<dbReference type="GO" id="GO:0006154">
    <property type="term" value="P:adenosine catabolic process"/>
    <property type="evidence" value="ECO:0007669"/>
    <property type="project" value="TreeGrafter"/>
</dbReference>
<dbReference type="GO" id="GO:0043103">
    <property type="term" value="P:hypoxanthine salvage"/>
    <property type="evidence" value="ECO:0007669"/>
    <property type="project" value="TreeGrafter"/>
</dbReference>
<keyword evidence="6" id="KW-0862">Zinc</keyword>
<comment type="similarity">
    <text evidence="2">Belongs to the metallo-dependent hydrolases superfamily. Adenosine and AMP deaminases family.</text>
</comment>
<feature type="domain" description="Adenosine deaminase" evidence="7">
    <location>
        <begin position="17"/>
        <end position="341"/>
    </location>
</feature>
<dbReference type="GO" id="GO:0009897">
    <property type="term" value="C:external side of plasma membrane"/>
    <property type="evidence" value="ECO:0007669"/>
    <property type="project" value="TreeGrafter"/>
</dbReference>
<dbReference type="GO" id="GO:0046103">
    <property type="term" value="P:inosine biosynthetic process"/>
    <property type="evidence" value="ECO:0007669"/>
    <property type="project" value="TreeGrafter"/>
</dbReference>
<evidence type="ECO:0000256" key="3">
    <source>
        <dbReference type="ARBA" id="ARBA00012784"/>
    </source>
</evidence>
<dbReference type="Proteomes" id="UP000886998">
    <property type="component" value="Unassembled WGS sequence"/>
</dbReference>
<dbReference type="Gene3D" id="3.20.20.140">
    <property type="entry name" value="Metal-dependent hydrolases"/>
    <property type="match status" value="1"/>
</dbReference>
<evidence type="ECO:0000256" key="1">
    <source>
        <dbReference type="ARBA" id="ARBA00001947"/>
    </source>
</evidence>
<accession>A0A8X6Y247</accession>
<comment type="cofactor">
    <cofactor evidence="1">
        <name>Zn(2+)</name>
        <dbReference type="ChEBI" id="CHEBI:29105"/>
    </cofactor>
</comment>
<evidence type="ECO:0000313" key="9">
    <source>
        <dbReference type="Proteomes" id="UP000886998"/>
    </source>
</evidence>
<protein>
    <recommendedName>
        <fullName evidence="3">adenosine deaminase</fullName>
        <ecNumber evidence="3">3.5.4.4</ecNumber>
    </recommendedName>
</protein>
<evidence type="ECO:0000256" key="2">
    <source>
        <dbReference type="ARBA" id="ARBA00006676"/>
    </source>
</evidence>
<dbReference type="InterPro" id="IPR001365">
    <property type="entry name" value="A_deaminase_dom"/>
</dbReference>
<dbReference type="Pfam" id="PF00962">
    <property type="entry name" value="A_deaminase"/>
    <property type="match status" value="1"/>
</dbReference>
<comment type="caution">
    <text evidence="8">The sequence shown here is derived from an EMBL/GenBank/DDBJ whole genome shotgun (WGS) entry which is preliminary data.</text>
</comment>
<gene>
    <name evidence="8" type="primary">ADA</name>
    <name evidence="8" type="ORF">TNIN_275691</name>
</gene>
<dbReference type="InterPro" id="IPR006330">
    <property type="entry name" value="Ado/ade_deaminase"/>
</dbReference>
<keyword evidence="9" id="KW-1185">Reference proteome</keyword>
<dbReference type="GO" id="GO:0046872">
    <property type="term" value="F:metal ion binding"/>
    <property type="evidence" value="ECO:0007669"/>
    <property type="project" value="UniProtKB-KW"/>
</dbReference>
<dbReference type="PANTHER" id="PTHR11409:SF43">
    <property type="entry name" value="ADENOSINE DEAMINASE"/>
    <property type="match status" value="1"/>
</dbReference>
<dbReference type="FunFam" id="3.20.20.140:FF:000057">
    <property type="entry name" value="Adenosine deaminase"/>
    <property type="match status" value="1"/>
</dbReference>
<dbReference type="AlphaFoldDB" id="A0A8X6Y247"/>
<keyword evidence="4" id="KW-0479">Metal-binding</keyword>
<evidence type="ECO:0000313" key="8">
    <source>
        <dbReference type="EMBL" id="GFY61511.1"/>
    </source>
</evidence>
<dbReference type="EC" id="3.5.4.4" evidence="3"/>
<dbReference type="InterPro" id="IPR032466">
    <property type="entry name" value="Metal_Hydrolase"/>
</dbReference>
<name>A0A8X6Y247_9ARAC</name>
<organism evidence="8 9">
    <name type="scientific">Trichonephila inaurata madagascariensis</name>
    <dbReference type="NCBI Taxonomy" id="2747483"/>
    <lineage>
        <taxon>Eukaryota</taxon>
        <taxon>Metazoa</taxon>
        <taxon>Ecdysozoa</taxon>
        <taxon>Arthropoda</taxon>
        <taxon>Chelicerata</taxon>
        <taxon>Arachnida</taxon>
        <taxon>Araneae</taxon>
        <taxon>Araneomorphae</taxon>
        <taxon>Entelegynae</taxon>
        <taxon>Araneoidea</taxon>
        <taxon>Nephilidae</taxon>
        <taxon>Trichonephila</taxon>
        <taxon>Trichonephila inaurata</taxon>
    </lineage>
</organism>
<dbReference type="NCBIfam" id="TIGR01430">
    <property type="entry name" value="aden_deam"/>
    <property type="match status" value="1"/>
</dbReference>
<keyword evidence="5" id="KW-0378">Hydrolase</keyword>
<dbReference type="EMBL" id="BMAV01013671">
    <property type="protein sequence ID" value="GFY61511.1"/>
    <property type="molecule type" value="Genomic_DNA"/>
</dbReference>
<evidence type="ECO:0000256" key="5">
    <source>
        <dbReference type="ARBA" id="ARBA00022801"/>
    </source>
</evidence>
<dbReference type="GO" id="GO:0060169">
    <property type="term" value="P:negative regulation of adenosine receptor signaling pathway"/>
    <property type="evidence" value="ECO:0007669"/>
    <property type="project" value="TreeGrafter"/>
</dbReference>
<sequence>MEGRKNCFDPSKTPKFRVELHVHLDGAIRPETLWELSQRKGLFLHGSQEALCRACITECPSDLPTFLKPIAEYLPLVVGDAEAIERIAFEFCEDAALQHILYAEVRYSPHLMASEHFSPSQVVESVNRGLERGQRTFSIGVRSILCSIRGRPGWSREVVQLCKEYRDRGVVAMDIAGDTQGVVDTSQEDVEAFQLAYQLGIHRTVHAGEDGPADQVKFALQQLHAERIGHGYRVVEDEAIYRRCLDSRVHLEACPHSSLLTGAVTDRGMKHPIVRYAEDGANFSINRDDPTLIQKTLGDDYALLRDMGLTDVHFARANFNAARSAFLPHEEKSVLLEKLKQIYGVEDTTQ</sequence>
<dbReference type="PANTHER" id="PTHR11409">
    <property type="entry name" value="ADENOSINE DEAMINASE"/>
    <property type="match status" value="1"/>
</dbReference>
<dbReference type="GO" id="GO:0005829">
    <property type="term" value="C:cytosol"/>
    <property type="evidence" value="ECO:0007669"/>
    <property type="project" value="TreeGrafter"/>
</dbReference>
<dbReference type="OrthoDB" id="272271at2759"/>